<evidence type="ECO:0000313" key="1">
    <source>
        <dbReference type="EMBL" id="MBA4724266.1"/>
    </source>
</evidence>
<organism evidence="1 2">
    <name type="scientific">SAR86 cluster bacterium</name>
    <dbReference type="NCBI Taxonomy" id="2030880"/>
    <lineage>
        <taxon>Bacteria</taxon>
        <taxon>Pseudomonadati</taxon>
        <taxon>Pseudomonadota</taxon>
        <taxon>Gammaproteobacteria</taxon>
        <taxon>SAR86 cluster</taxon>
    </lineage>
</organism>
<comment type="caution">
    <text evidence="1">The sequence shown here is derived from an EMBL/GenBank/DDBJ whole genome shotgun (WGS) entry which is preliminary data.</text>
</comment>
<reference evidence="1 2" key="1">
    <citation type="submission" date="2020-06" db="EMBL/GenBank/DDBJ databases">
        <title>Dysbiosis in marine aquaculture revealed through microbiome analysis: reverse ecology for environmental sustainability.</title>
        <authorList>
            <person name="Haro-Moreno J.M."/>
            <person name="Coutinho F.H."/>
            <person name="Zaragoza-Solas A."/>
            <person name="Picazo A."/>
            <person name="Almagro-Moreno S."/>
            <person name="Lopez-Perez M."/>
        </authorList>
    </citation>
    <scope>NUCLEOTIDE SEQUENCE [LARGE SCALE GENOMIC DNA]</scope>
    <source>
        <strain evidence="1">MCMED-G42</strain>
    </source>
</reference>
<name>A0A838YPZ2_9GAMM</name>
<dbReference type="EMBL" id="JACETM010000037">
    <property type="protein sequence ID" value="MBA4724266.1"/>
    <property type="molecule type" value="Genomic_DNA"/>
</dbReference>
<evidence type="ECO:0000313" key="2">
    <source>
        <dbReference type="Proteomes" id="UP000585327"/>
    </source>
</evidence>
<accession>A0A838YPZ2</accession>
<proteinExistence type="predicted"/>
<dbReference type="AlphaFoldDB" id="A0A838YPZ2"/>
<protein>
    <recommendedName>
        <fullName evidence="3">SCP2 domain-containing protein</fullName>
    </recommendedName>
</protein>
<sequence length="170" mass="19517">MSLIKNSLSNSVSKILQDLEESSPNTRASLNELYPIKFGLQIDKHKELFFDIDINKKEVSFSKIDSPQFFIKASSKDLLELLLKEKINKQMIIGDEEIAIVFLGLVIKSEVDLIYLTEKYLGSYAAFASSQVYKSIKALEKKPDNRPDFVHSKLRELSIRVDRLEMEKTI</sequence>
<gene>
    <name evidence="1" type="ORF">H2021_03505</name>
</gene>
<evidence type="ECO:0008006" key="3">
    <source>
        <dbReference type="Google" id="ProtNLM"/>
    </source>
</evidence>
<dbReference type="Proteomes" id="UP000585327">
    <property type="component" value="Unassembled WGS sequence"/>
</dbReference>